<evidence type="ECO:0000313" key="5">
    <source>
        <dbReference type="Proteomes" id="UP000550714"/>
    </source>
</evidence>
<reference evidence="4 5" key="1">
    <citation type="submission" date="2020-08" db="EMBL/GenBank/DDBJ databases">
        <title>Genomic Encyclopedia of Type Strains, Phase III (KMG-III): the genomes of soil and plant-associated and newly described type strains.</title>
        <authorList>
            <person name="Whitman W."/>
        </authorList>
    </citation>
    <scope>NUCLEOTIDE SEQUENCE [LARGE SCALE GENOMIC DNA]</scope>
    <source>
        <strain evidence="4 5">CECT 8577</strain>
    </source>
</reference>
<dbReference type="InterPro" id="IPR050832">
    <property type="entry name" value="Bact_Acetyltransf"/>
</dbReference>
<evidence type="ECO:0000256" key="1">
    <source>
        <dbReference type="ARBA" id="ARBA00022679"/>
    </source>
</evidence>
<dbReference type="PROSITE" id="PS51186">
    <property type="entry name" value="GNAT"/>
    <property type="match status" value="1"/>
</dbReference>
<dbReference type="AlphaFoldDB" id="A0A839S3J5"/>
<dbReference type="SUPFAM" id="SSF55729">
    <property type="entry name" value="Acyl-CoA N-acyltransferases (Nat)"/>
    <property type="match status" value="1"/>
</dbReference>
<dbReference type="Pfam" id="PF00583">
    <property type="entry name" value="Acetyltransf_1"/>
    <property type="match status" value="1"/>
</dbReference>
<evidence type="ECO:0000256" key="2">
    <source>
        <dbReference type="ARBA" id="ARBA00023315"/>
    </source>
</evidence>
<proteinExistence type="predicted"/>
<dbReference type="GO" id="GO:0016747">
    <property type="term" value="F:acyltransferase activity, transferring groups other than amino-acyl groups"/>
    <property type="evidence" value="ECO:0007669"/>
    <property type="project" value="InterPro"/>
</dbReference>
<organism evidence="4 5">
    <name type="scientific">Prauserella isguenensis</name>
    <dbReference type="NCBI Taxonomy" id="1470180"/>
    <lineage>
        <taxon>Bacteria</taxon>
        <taxon>Bacillati</taxon>
        <taxon>Actinomycetota</taxon>
        <taxon>Actinomycetes</taxon>
        <taxon>Pseudonocardiales</taxon>
        <taxon>Pseudonocardiaceae</taxon>
        <taxon>Prauserella</taxon>
    </lineage>
</organism>
<comment type="caution">
    <text evidence="4">The sequence shown here is derived from an EMBL/GenBank/DDBJ whole genome shotgun (WGS) entry which is preliminary data.</text>
</comment>
<dbReference type="PANTHER" id="PTHR43877">
    <property type="entry name" value="AMINOALKYLPHOSPHONATE N-ACETYLTRANSFERASE-RELATED-RELATED"/>
    <property type="match status" value="1"/>
</dbReference>
<dbReference type="PANTHER" id="PTHR43877:SF2">
    <property type="entry name" value="AMINOALKYLPHOSPHONATE N-ACETYLTRANSFERASE-RELATED"/>
    <property type="match status" value="1"/>
</dbReference>
<name>A0A839S3J5_9PSEU</name>
<evidence type="ECO:0000259" key="3">
    <source>
        <dbReference type="PROSITE" id="PS51186"/>
    </source>
</evidence>
<dbReference type="CDD" id="cd04301">
    <property type="entry name" value="NAT_SF"/>
    <property type="match status" value="1"/>
</dbReference>
<dbReference type="Gene3D" id="3.40.630.30">
    <property type="match status" value="1"/>
</dbReference>
<sequence length="160" mass="17716">MELVDIHVLAFDHPDSTKLIDLVQQEYVSRYGDPDVTPVDPAEFAPPQGIFLVGYRDDVPVACGGWRAHATDEGSLRAGDAEIKRMFVVDGERGRGHARAMLAALERTAAEHECGRIVLETGYKQPEAIALYRSSGYYEIEKFGVYAQDPISVCMAKELE</sequence>
<keyword evidence="5" id="KW-1185">Reference proteome</keyword>
<dbReference type="Proteomes" id="UP000550714">
    <property type="component" value="Unassembled WGS sequence"/>
</dbReference>
<accession>A0A839S3J5</accession>
<protein>
    <submittedName>
        <fullName evidence="4">GNAT superfamily N-acetyltransferase</fullName>
    </submittedName>
</protein>
<keyword evidence="1 4" id="KW-0808">Transferase</keyword>
<feature type="domain" description="N-acetyltransferase" evidence="3">
    <location>
        <begin position="6"/>
        <end position="160"/>
    </location>
</feature>
<dbReference type="InterPro" id="IPR016181">
    <property type="entry name" value="Acyl_CoA_acyltransferase"/>
</dbReference>
<evidence type="ECO:0000313" key="4">
    <source>
        <dbReference type="EMBL" id="MBB3052325.1"/>
    </source>
</evidence>
<dbReference type="EMBL" id="JACHWU010000004">
    <property type="protein sequence ID" value="MBB3052325.1"/>
    <property type="molecule type" value="Genomic_DNA"/>
</dbReference>
<keyword evidence="2" id="KW-0012">Acyltransferase</keyword>
<gene>
    <name evidence="4" type="ORF">FHS23_003359</name>
</gene>
<dbReference type="InterPro" id="IPR000182">
    <property type="entry name" value="GNAT_dom"/>
</dbReference>